<dbReference type="SUPFAM" id="SSF56112">
    <property type="entry name" value="Protein kinase-like (PK-like)"/>
    <property type="match status" value="2"/>
</dbReference>
<name>A0ABQ8AQN5_BRANA</name>
<dbReference type="PROSITE" id="PS50011">
    <property type="entry name" value="PROTEIN_KINASE_DOM"/>
    <property type="match status" value="2"/>
</dbReference>
<feature type="non-terminal residue" evidence="3">
    <location>
        <position position="1"/>
    </location>
</feature>
<evidence type="ECO:0000313" key="3">
    <source>
        <dbReference type="EMBL" id="KAH0894783.1"/>
    </source>
</evidence>
<dbReference type="Proteomes" id="UP000824890">
    <property type="component" value="Unassembled WGS sequence"/>
</dbReference>
<dbReference type="InterPro" id="IPR053293">
    <property type="entry name" value="OCM_Kinase"/>
</dbReference>
<organism evidence="3 4">
    <name type="scientific">Brassica napus</name>
    <name type="common">Rape</name>
    <dbReference type="NCBI Taxonomy" id="3708"/>
    <lineage>
        <taxon>Eukaryota</taxon>
        <taxon>Viridiplantae</taxon>
        <taxon>Streptophyta</taxon>
        <taxon>Embryophyta</taxon>
        <taxon>Tracheophyta</taxon>
        <taxon>Spermatophyta</taxon>
        <taxon>Magnoliopsida</taxon>
        <taxon>eudicotyledons</taxon>
        <taxon>Gunneridae</taxon>
        <taxon>Pentapetalae</taxon>
        <taxon>rosids</taxon>
        <taxon>malvids</taxon>
        <taxon>Brassicales</taxon>
        <taxon>Brassicaceae</taxon>
        <taxon>Brassiceae</taxon>
        <taxon>Brassica</taxon>
    </lineage>
</organism>
<keyword evidence="4" id="KW-1185">Reference proteome</keyword>
<comment type="caution">
    <text evidence="3">The sequence shown here is derived from an EMBL/GenBank/DDBJ whole genome shotgun (WGS) entry which is preliminary data.</text>
</comment>
<dbReference type="PANTHER" id="PTHR47209:SF8">
    <property type="entry name" value="PROTEIN KINASE DOMAIN-CONTAINING PROTEIN"/>
    <property type="match status" value="1"/>
</dbReference>
<dbReference type="Gene3D" id="1.10.510.10">
    <property type="entry name" value="Transferase(Phosphotransferase) domain 1"/>
    <property type="match status" value="2"/>
</dbReference>
<reference evidence="3 4" key="1">
    <citation type="submission" date="2021-05" db="EMBL/GenBank/DDBJ databases">
        <title>Genome Assembly of Synthetic Allotetraploid Brassica napus Reveals Homoeologous Exchanges between Subgenomes.</title>
        <authorList>
            <person name="Davis J.T."/>
        </authorList>
    </citation>
    <scope>NUCLEOTIDE SEQUENCE [LARGE SCALE GENOMIC DNA]</scope>
    <source>
        <strain evidence="4">cv. Da-Ae</strain>
        <tissue evidence="3">Seedling</tissue>
    </source>
</reference>
<feature type="transmembrane region" description="Helical" evidence="1">
    <location>
        <begin position="20"/>
        <end position="39"/>
    </location>
</feature>
<accession>A0ABQ8AQN5</accession>
<protein>
    <recommendedName>
        <fullName evidence="2">Protein kinase domain-containing protein</fullName>
    </recommendedName>
</protein>
<feature type="non-terminal residue" evidence="3">
    <location>
        <position position="1216"/>
    </location>
</feature>
<dbReference type="InterPro" id="IPR001245">
    <property type="entry name" value="Ser-Thr/Tyr_kinase_cat_dom"/>
</dbReference>
<dbReference type="InterPro" id="IPR000719">
    <property type="entry name" value="Prot_kinase_dom"/>
</dbReference>
<feature type="transmembrane region" description="Helical" evidence="1">
    <location>
        <begin position="1144"/>
        <end position="1167"/>
    </location>
</feature>
<dbReference type="Pfam" id="PF07714">
    <property type="entry name" value="PK_Tyr_Ser-Thr"/>
    <property type="match status" value="2"/>
</dbReference>
<evidence type="ECO:0000313" key="4">
    <source>
        <dbReference type="Proteomes" id="UP000824890"/>
    </source>
</evidence>
<sequence>LMTAKTRESDKKRLFFFDQLSLICLLHLCGMLLTGKTVFSCSSDHMASKITAKKNDDDDSDYEIIEGESKTALAAAGTSPWIDSATLELRHRIGRGPFGDVWLATHHQSTKDNEVAIKMLHPINKDQMRVVVDKFKDLVSKSQGMENVCLLRGVSIISGRICLVMKFYEGCVGDKMALLKRGKLSLSDVLRYGIDLVTGILELHAKGFLILNLKPSNFLLNDNDTAILGDVGVPYLLHSIPLPSSDMIMRLGTPNYMAPEQWQPEVRGPMSFETDSWGFGCSIVEMLTGVQPWSGKSIDEIYNLVVIKREKLTIPNAIPPPLEKLLQGCFMYDLRSRPSMTDILHVFKRGVDSTEIRKSSAYLGYTEWFLSKDQLQVGDTVRSRKPANSCKHENMDVPEGKVVGLERDTTDSDGFALVKVHGVHDPLRVHVSVLERVTKDLASGDWVRLKYVGVGDKRCSPVGIVHSINREGIVAVGFIGLPTLWRGTSSQLQMAEGYSVGQFVKIKANVFTPRFNWIRKGRVWETGRISHVLPNGCLEVEFPGVLPSRQEHKSCLADPVEVEIVDFSTCEGVVEKIQHLQDFHWAVSPLLAAMGLLASLKLGDHMASKISAKKNDDSDYEIIEGESKTALAAAGTSPWIDSATLELRHRIGRGPFGDVWLATHHQSTKDNEVAIKMLHPINKDQMRVVVDKFKDLVSKSQGMENVCLLRGVSIISGRICLVMKFYEGCVGDKMALLKRGKLSLSDLLRYGIDLVTGILEFHAKGFLILNLKPSNFLLLDNDKAILGDVGVPYLLHSIPLPSSDMIMRLGTPNYMAPEQWQPEVRGPMSFETDSWGFGCSIVEMLTGVQPWSGKSIDEIYNLVVIKREKLTIPNAIPPPLEKLLQGCFMYDLRSRPSMTDILHVFKRGVDSREIRKSSANLGYTEWFLSKDQLQVGDTVRSRKPANLCKHENMDVPEGKVVGLERDTTDSDGFALVKVHGVHDPLRVLVSVLERVTKDLASGDWVRLKYVGVADKRCSPVGIVHSINREGIVAVGFIGLPTLWRGTSSQLQMAKGYSVGQFVKIKAFVVTPRFKWIRKDRGVWETGRIYHVLPNGCLEVKFPGALPFGQEHGSCLADPDEVELVDFSTCGGVVQKYQHLEDFHWAVRPLLIAVGVLTAMTLGGLLVGKKVGRSKDIKQRVGSSGQCDCQIRNGQDRVGLYRKKSGKSKSKSKSKSK</sequence>
<keyword evidence="1" id="KW-0472">Membrane</keyword>
<keyword evidence="1" id="KW-1133">Transmembrane helix</keyword>
<proteinExistence type="predicted"/>
<evidence type="ECO:0000259" key="2">
    <source>
        <dbReference type="PROSITE" id="PS50011"/>
    </source>
</evidence>
<dbReference type="PANTHER" id="PTHR47209">
    <property type="entry name" value="OS06G0639500 PROTEIN"/>
    <property type="match status" value="1"/>
</dbReference>
<gene>
    <name evidence="3" type="ORF">HID58_057212</name>
</gene>
<dbReference type="Gene3D" id="3.30.200.20">
    <property type="entry name" value="Phosphorylase Kinase, domain 1"/>
    <property type="match status" value="2"/>
</dbReference>
<dbReference type="EMBL" id="JAGKQM010000013">
    <property type="protein sequence ID" value="KAH0894783.1"/>
    <property type="molecule type" value="Genomic_DNA"/>
</dbReference>
<feature type="domain" description="Protein kinase" evidence="2">
    <location>
        <begin position="87"/>
        <end position="348"/>
    </location>
</feature>
<evidence type="ECO:0000256" key="1">
    <source>
        <dbReference type="SAM" id="Phobius"/>
    </source>
</evidence>
<dbReference type="InterPro" id="IPR011009">
    <property type="entry name" value="Kinase-like_dom_sf"/>
</dbReference>
<feature type="domain" description="Protein kinase" evidence="2">
    <location>
        <begin position="645"/>
        <end position="906"/>
    </location>
</feature>
<keyword evidence="1" id="KW-0812">Transmembrane</keyword>